<proteinExistence type="predicted"/>
<feature type="region of interest" description="Disordered" evidence="1">
    <location>
        <begin position="258"/>
        <end position="277"/>
    </location>
</feature>
<dbReference type="RefSeq" id="WP_078575813.1">
    <property type="nucleotide sequence ID" value="NZ_CP048262.1"/>
</dbReference>
<gene>
    <name evidence="2" type="ORF">SRIM_041895</name>
</gene>
<dbReference type="Proteomes" id="UP000011074">
    <property type="component" value="Plasmid pSRP1"/>
</dbReference>
<reference evidence="2" key="2">
    <citation type="submission" date="2020-01" db="EMBL/GenBank/DDBJ databases">
        <authorList>
            <person name="Algora L."/>
            <person name="Schniete J.K."/>
            <person name="MacFadyen A."/>
            <person name="Hoskisson P.A."/>
            <person name="Hunter I.S."/>
            <person name="Herron P.R."/>
        </authorList>
    </citation>
    <scope>NUCLEOTIDE SEQUENCE</scope>
    <source>
        <strain evidence="2">ATCC 10970</strain>
        <plasmid evidence="2">pSRP1</plasmid>
    </source>
</reference>
<sequence>MERYDTPPMPDPFAPSTNFYNALVAELHSPATGRLSHHELEELLDSRGRLLLRQLLQDHLDLRALREEQAARTQRPLVVGPDRLARTRLEMGHQRHLATLFGTVTVRRCAWRRPGTANVYPADAALSLPRRRHSYTLARLAVLESVRASFDAATEAVCRRCGPVIGKRQVEDLVVDAAADIDSFYQARIPTPCTADTLLVLSVDGKGVVMRPDALRPATAKAAARPGLFRTRLASGEKPARKRMATLAAVYDAESAPRRPHDVIAPPGGRHGRRRLRPGPHATAKWLYGSVIDDAATVIKTAFDQAEARDPGHRRRWVVLVDGARHQLDLIQTEAAVRRVTIHIVIDFVHVLEYLWGAAWSFHKSGDPAAEDWVAVHALRILSGGARHTAEAIDTQARSSNLTGLQRQGANACIRYLTSKGPFLCYEHALTAGWPIATGVIEGACRHLIADRLDITGARWGLAGAEAILKLRALISNGDLEAYWRFRLAHEHHRLHQGPDRGGYSLAA</sequence>
<dbReference type="NCBIfam" id="NF033572">
    <property type="entry name" value="transpos_ISKra4"/>
    <property type="match status" value="1"/>
</dbReference>
<keyword evidence="2" id="KW-0614">Plasmid</keyword>
<dbReference type="EMBL" id="CP048262">
    <property type="protein sequence ID" value="QST86754.1"/>
    <property type="molecule type" value="Genomic_DNA"/>
</dbReference>
<reference evidence="2" key="1">
    <citation type="submission" date="2012-12" db="EMBL/GenBank/DDBJ databases">
        <authorList>
            <person name="Pethick F.E."/>
            <person name="MacFadyen A.C."/>
            <person name="Tang Z."/>
            <person name="Sangal V."/>
            <person name="Tze-Tze L."/>
            <person name="Chu J."/>
            <person name="Guo M."/>
            <person name="Kirby R."/>
            <person name="Hoskisson P.A."/>
            <person name="Herron P.R."/>
            <person name="Hunter I.S."/>
        </authorList>
    </citation>
    <scope>NUCLEOTIDE SEQUENCE</scope>
    <source>
        <strain evidence="2">ATCC 10970</strain>
        <plasmid evidence="2">pSRP1</plasmid>
    </source>
</reference>
<evidence type="ECO:0000313" key="3">
    <source>
        <dbReference type="Proteomes" id="UP000011074"/>
    </source>
</evidence>
<evidence type="ECO:0000313" key="2">
    <source>
        <dbReference type="EMBL" id="QST86754.1"/>
    </source>
</evidence>
<name>A0A8A1V6X9_STRR1</name>
<reference evidence="2" key="3">
    <citation type="journal article" date="2021" name="bioRxiv">
        <title>Bilateral symmetry of linear streptomycete chromosomes.</title>
        <authorList>
            <person name="Algora-Gallardo L."/>
            <person name="Schniete J.K."/>
            <person name="Mark D.R."/>
            <person name="Hunter I.S."/>
            <person name="Herron P.R."/>
        </authorList>
    </citation>
    <scope>NUCLEOTIDE SEQUENCE</scope>
    <source>
        <strain evidence="2">ATCC 10970</strain>
        <plasmid evidence="2">pSRP1</plasmid>
    </source>
</reference>
<protein>
    <submittedName>
        <fullName evidence="2">ISKra4 family transposase</fullName>
    </submittedName>
</protein>
<dbReference type="AlphaFoldDB" id="A0A8A1V6X9"/>
<evidence type="ECO:0000256" key="1">
    <source>
        <dbReference type="SAM" id="MobiDB-lite"/>
    </source>
</evidence>
<dbReference type="GeneID" id="66860689"/>
<geneLocation type="plasmid" evidence="2 3">
    <name>pSRP1</name>
</geneLocation>
<organism evidence="2 3">
    <name type="scientific">Streptomyces rimosus subsp. rimosus (strain ATCC 10970 / DSM 40260 / JCM 4667 / NRRL 2234)</name>
    <dbReference type="NCBI Taxonomy" id="1265868"/>
    <lineage>
        <taxon>Bacteria</taxon>
        <taxon>Bacillati</taxon>
        <taxon>Actinomycetota</taxon>
        <taxon>Actinomycetes</taxon>
        <taxon>Kitasatosporales</taxon>
        <taxon>Streptomycetaceae</taxon>
        <taxon>Streptomyces</taxon>
    </lineage>
</organism>
<accession>A0A8A1V6X9</accession>